<dbReference type="Proteomes" id="UP000288168">
    <property type="component" value="Unassembled WGS sequence"/>
</dbReference>
<organism evidence="2 3">
    <name type="scientific">Fusarium duplospermum</name>
    <dbReference type="NCBI Taxonomy" id="1325734"/>
    <lineage>
        <taxon>Eukaryota</taxon>
        <taxon>Fungi</taxon>
        <taxon>Dikarya</taxon>
        <taxon>Ascomycota</taxon>
        <taxon>Pezizomycotina</taxon>
        <taxon>Sordariomycetes</taxon>
        <taxon>Hypocreomycetidae</taxon>
        <taxon>Hypocreales</taxon>
        <taxon>Nectriaceae</taxon>
        <taxon>Fusarium</taxon>
        <taxon>Fusarium solani species complex</taxon>
    </lineage>
</organism>
<evidence type="ECO:0000313" key="2">
    <source>
        <dbReference type="EMBL" id="RSL41996.1"/>
    </source>
</evidence>
<dbReference type="InterPro" id="IPR010730">
    <property type="entry name" value="HET"/>
</dbReference>
<sequence length="358" mass="40695">MPQPDRDVWISFGLLESTDDAVRQMRATHPGRCLLRPTTESLINISRILDWVHNCEQRHRDQCQLPTGVPFAEAFRGLPFIRLIDVQDSCLVEKQSLVKYITLSYVWGAAVNLRLTRANRPALLMPGSLNKVSARLPETIRDAITVVQRLGCRCLWVDALCLTQNDADELDQGVGAMDLIYERAWLTIVAACGHDAHSRLPGVQDGTRKPSINTCHVMPGITMGVVVGLDDLLSRSVFQERALSRRAIYFVDDKIFYRCRRTTKAEHMVDLPPMMQPSLRTIPQFLANAVLILDPIFDYYWILRLYTTRIFTDQSDAPRAMAGIIQRFSVAMRCQFLEGLPTANFDLFILLERFNVNS</sequence>
<protein>
    <recommendedName>
        <fullName evidence="1">Heterokaryon incompatibility domain-containing protein</fullName>
    </recommendedName>
</protein>
<evidence type="ECO:0000259" key="1">
    <source>
        <dbReference type="Pfam" id="PF06985"/>
    </source>
</evidence>
<feature type="domain" description="Heterokaryon incompatibility" evidence="1">
    <location>
        <begin position="100"/>
        <end position="214"/>
    </location>
</feature>
<dbReference type="Pfam" id="PF06985">
    <property type="entry name" value="HET"/>
    <property type="match status" value="1"/>
</dbReference>
<keyword evidence="3" id="KW-1185">Reference proteome</keyword>
<evidence type="ECO:0000313" key="3">
    <source>
        <dbReference type="Proteomes" id="UP000288168"/>
    </source>
</evidence>
<gene>
    <name evidence="2" type="ORF">CEP54_015645</name>
</gene>
<accession>A0A428NMI6</accession>
<dbReference type="EMBL" id="NKCI01000389">
    <property type="protein sequence ID" value="RSL41996.1"/>
    <property type="molecule type" value="Genomic_DNA"/>
</dbReference>
<dbReference type="STRING" id="1325734.A0A428NMI6"/>
<proteinExistence type="predicted"/>
<dbReference type="PANTHER" id="PTHR33112:SF12">
    <property type="entry name" value="HETEROKARYON INCOMPATIBILITY DOMAIN-CONTAINING PROTEIN"/>
    <property type="match status" value="1"/>
</dbReference>
<dbReference type="AlphaFoldDB" id="A0A428NMI6"/>
<comment type="caution">
    <text evidence="2">The sequence shown here is derived from an EMBL/GenBank/DDBJ whole genome shotgun (WGS) entry which is preliminary data.</text>
</comment>
<dbReference type="PANTHER" id="PTHR33112">
    <property type="entry name" value="DOMAIN PROTEIN, PUTATIVE-RELATED"/>
    <property type="match status" value="1"/>
</dbReference>
<reference evidence="2 3" key="1">
    <citation type="submission" date="2017-06" db="EMBL/GenBank/DDBJ databases">
        <title>Comparative genomic analysis of Ambrosia Fusariam Clade fungi.</title>
        <authorList>
            <person name="Stajich J.E."/>
            <person name="Carrillo J."/>
            <person name="Kijimoto T."/>
            <person name="Eskalen A."/>
            <person name="O'Donnell K."/>
            <person name="Kasson M."/>
        </authorList>
    </citation>
    <scope>NUCLEOTIDE SEQUENCE [LARGE SCALE GENOMIC DNA]</scope>
    <source>
        <strain evidence="2 3">NRRL62584</strain>
    </source>
</reference>
<dbReference type="OrthoDB" id="2958217at2759"/>
<feature type="non-terminal residue" evidence="2">
    <location>
        <position position="358"/>
    </location>
</feature>
<name>A0A428NMI6_9HYPO</name>